<feature type="region of interest" description="Disordered" evidence="1">
    <location>
        <begin position="42"/>
        <end position="81"/>
    </location>
</feature>
<protein>
    <submittedName>
        <fullName evidence="3">Uncharacterized protein</fullName>
    </submittedName>
</protein>
<gene>
    <name evidence="3" type="ORF">AVDCRST_MAG29-1686</name>
</gene>
<reference evidence="3" key="1">
    <citation type="submission" date="2020-02" db="EMBL/GenBank/DDBJ databases">
        <authorList>
            <person name="Meier V. D."/>
        </authorList>
    </citation>
    <scope>NUCLEOTIDE SEQUENCE</scope>
    <source>
        <strain evidence="3">AVDCRST_MAG29</strain>
    </source>
</reference>
<organism evidence="3">
    <name type="scientific">uncultured Nocardioidaceae bacterium</name>
    <dbReference type="NCBI Taxonomy" id="253824"/>
    <lineage>
        <taxon>Bacteria</taxon>
        <taxon>Bacillati</taxon>
        <taxon>Actinomycetota</taxon>
        <taxon>Actinomycetes</taxon>
        <taxon>Propionibacteriales</taxon>
        <taxon>Nocardioidaceae</taxon>
        <taxon>environmental samples</taxon>
    </lineage>
</organism>
<accession>A0A6J4LV13</accession>
<keyword evidence="2" id="KW-0812">Transmembrane</keyword>
<evidence type="ECO:0000256" key="1">
    <source>
        <dbReference type="SAM" id="MobiDB-lite"/>
    </source>
</evidence>
<keyword evidence="2" id="KW-0472">Membrane</keyword>
<evidence type="ECO:0000256" key="2">
    <source>
        <dbReference type="SAM" id="Phobius"/>
    </source>
</evidence>
<name>A0A6J4LV13_9ACTN</name>
<feature type="transmembrane region" description="Helical" evidence="2">
    <location>
        <begin position="12"/>
        <end position="31"/>
    </location>
</feature>
<dbReference type="AlphaFoldDB" id="A0A6J4LV13"/>
<proteinExistence type="predicted"/>
<keyword evidence="2" id="KW-1133">Transmembrane helix</keyword>
<evidence type="ECO:0000313" key="3">
    <source>
        <dbReference type="EMBL" id="CAA9342750.1"/>
    </source>
</evidence>
<dbReference type="EMBL" id="CADCUG010000108">
    <property type="protein sequence ID" value="CAA9342750.1"/>
    <property type="molecule type" value="Genomic_DNA"/>
</dbReference>
<sequence>MRRSWQGLLHPARVVPAAFFAAIVLGTILHIEASVHRRLQAVRPGLHLRPSRDPRRTARPAHHRRDDGQGGALLQPPLTPTGSITVIATTRPVGLDVHGRVCTGRDAYPPAGRLARRTTAS</sequence>